<feature type="compositionally biased region" description="Polar residues" evidence="1">
    <location>
        <begin position="98"/>
        <end position="117"/>
    </location>
</feature>
<feature type="compositionally biased region" description="Basic and acidic residues" evidence="1">
    <location>
        <begin position="78"/>
        <end position="95"/>
    </location>
</feature>
<dbReference type="AlphaFoldDB" id="G9P688"/>
<sequence>MASTDEEKARKVKAIIDCVQQSENGIPERDLIGQDLAFDIFLKKLNKKRKTNADGVPAPRESTKNKEPGFSPPQTSAKESDRDELVPVFKLHGEARSGQPSSNDPLENLPDDSTTSSEVDEAMDVSLAEEPSSIVQKRQVSPAATKGDDSSAKDRNSFAKYGASSSYSTKNHEPGHRRTLNKKDFYSKMTTSIRETGFPTPKQSTRCTCQAELQGLQKAVQKMNDSLGRLTQTLEEVVKKIDTTAQDARIHRKGTQRLIAAANGGKTPTDSEDDASDVSADEGVKLW</sequence>
<gene>
    <name evidence="2" type="ORF">TRIATDRAFT_84774</name>
</gene>
<dbReference type="GeneID" id="25785848"/>
<comment type="caution">
    <text evidence="2">The sequence shown here is derived from an EMBL/GenBank/DDBJ whole genome shotgun (WGS) entry which is preliminary data.</text>
</comment>
<keyword evidence="3" id="KW-1185">Reference proteome</keyword>
<accession>G9P688</accession>
<feature type="region of interest" description="Disordered" evidence="1">
    <location>
        <begin position="260"/>
        <end position="287"/>
    </location>
</feature>
<dbReference type="KEGG" id="tatv:25785848"/>
<evidence type="ECO:0000313" key="3">
    <source>
        <dbReference type="Proteomes" id="UP000005426"/>
    </source>
</evidence>
<feature type="compositionally biased region" description="Basic and acidic residues" evidence="1">
    <location>
        <begin position="170"/>
        <end position="186"/>
    </location>
</feature>
<protein>
    <submittedName>
        <fullName evidence="2">Uncharacterized protein</fullName>
    </submittedName>
</protein>
<dbReference type="EMBL" id="ABDG02000027">
    <property type="protein sequence ID" value="EHK41419.1"/>
    <property type="molecule type" value="Genomic_DNA"/>
</dbReference>
<feature type="compositionally biased region" description="Acidic residues" evidence="1">
    <location>
        <begin position="270"/>
        <end position="280"/>
    </location>
</feature>
<dbReference type="HOGENOM" id="CLU_969975_0_0_1"/>
<evidence type="ECO:0000313" key="2">
    <source>
        <dbReference type="EMBL" id="EHK41419.1"/>
    </source>
</evidence>
<organism evidence="2 3">
    <name type="scientific">Hypocrea atroviridis (strain ATCC 20476 / IMI 206040)</name>
    <name type="common">Trichoderma atroviride</name>
    <dbReference type="NCBI Taxonomy" id="452589"/>
    <lineage>
        <taxon>Eukaryota</taxon>
        <taxon>Fungi</taxon>
        <taxon>Dikarya</taxon>
        <taxon>Ascomycota</taxon>
        <taxon>Pezizomycotina</taxon>
        <taxon>Sordariomycetes</taxon>
        <taxon>Hypocreomycetidae</taxon>
        <taxon>Hypocreales</taxon>
        <taxon>Hypocreaceae</taxon>
        <taxon>Trichoderma</taxon>
    </lineage>
</organism>
<reference evidence="2 3" key="1">
    <citation type="journal article" date="2011" name="Genome Biol.">
        <title>Comparative genome sequence analysis underscores mycoparasitism as the ancestral life style of Trichoderma.</title>
        <authorList>
            <person name="Kubicek C.P."/>
            <person name="Herrera-Estrella A."/>
            <person name="Seidl-Seiboth V."/>
            <person name="Martinez D.A."/>
            <person name="Druzhinina I.S."/>
            <person name="Thon M."/>
            <person name="Zeilinger S."/>
            <person name="Casas-Flores S."/>
            <person name="Horwitz B.A."/>
            <person name="Mukherjee P.K."/>
            <person name="Mukherjee M."/>
            <person name="Kredics L."/>
            <person name="Alcaraz L.D."/>
            <person name="Aerts A."/>
            <person name="Antal Z."/>
            <person name="Atanasova L."/>
            <person name="Cervantes-Badillo M.G."/>
            <person name="Challacombe J."/>
            <person name="Chertkov O."/>
            <person name="McCluskey K."/>
            <person name="Coulpier F."/>
            <person name="Deshpande N."/>
            <person name="von Doehren H."/>
            <person name="Ebbole D.J."/>
            <person name="Esquivel-Naranjo E.U."/>
            <person name="Fekete E."/>
            <person name="Flipphi M."/>
            <person name="Glaser F."/>
            <person name="Gomez-Rodriguez E.Y."/>
            <person name="Gruber S."/>
            <person name="Han C."/>
            <person name="Henrissat B."/>
            <person name="Hermosa R."/>
            <person name="Hernandez-Onate M."/>
            <person name="Karaffa L."/>
            <person name="Kosti I."/>
            <person name="Le Crom S."/>
            <person name="Lindquist E."/>
            <person name="Lucas S."/>
            <person name="Luebeck M."/>
            <person name="Luebeck P.S."/>
            <person name="Margeot A."/>
            <person name="Metz B."/>
            <person name="Misra M."/>
            <person name="Nevalainen H."/>
            <person name="Omann M."/>
            <person name="Packer N."/>
            <person name="Perrone G."/>
            <person name="Uresti-Rivera E.E."/>
            <person name="Salamov A."/>
            <person name="Schmoll M."/>
            <person name="Seiboth B."/>
            <person name="Shapiro H."/>
            <person name="Sukno S."/>
            <person name="Tamayo-Ramos J.A."/>
            <person name="Tisch D."/>
            <person name="Wiest A."/>
            <person name="Wilkinson H.H."/>
            <person name="Zhang M."/>
            <person name="Coutinho P.M."/>
            <person name="Kenerley C.M."/>
            <person name="Monte E."/>
            <person name="Baker S.E."/>
            <person name="Grigoriev I.V."/>
        </authorList>
    </citation>
    <scope>NUCLEOTIDE SEQUENCE [LARGE SCALE GENOMIC DNA]</scope>
    <source>
        <strain evidence="3">ATCC 20476 / IMI 206040</strain>
    </source>
</reference>
<dbReference type="Proteomes" id="UP000005426">
    <property type="component" value="Unassembled WGS sequence"/>
</dbReference>
<dbReference type="OrthoDB" id="10515927at2759"/>
<feature type="compositionally biased region" description="Basic and acidic residues" evidence="1">
    <location>
        <begin position="146"/>
        <end position="157"/>
    </location>
</feature>
<name>G9P688_HYPAI</name>
<feature type="region of interest" description="Disordered" evidence="1">
    <location>
        <begin position="48"/>
        <end position="186"/>
    </location>
</feature>
<proteinExistence type="predicted"/>
<evidence type="ECO:0000256" key="1">
    <source>
        <dbReference type="SAM" id="MobiDB-lite"/>
    </source>
</evidence>